<gene>
    <name evidence="2" type="ORF">PGT21_036843</name>
</gene>
<reference evidence="2 3" key="1">
    <citation type="submission" date="2019-05" db="EMBL/GenBank/DDBJ databases">
        <title>Emergence of the Ug99 lineage of the wheat stem rust pathogen through somatic hybridization.</title>
        <authorList>
            <person name="Li F."/>
            <person name="Upadhyaya N.M."/>
            <person name="Sperschneider J."/>
            <person name="Matny O."/>
            <person name="Nguyen-Phuc H."/>
            <person name="Mago R."/>
            <person name="Raley C."/>
            <person name="Miller M.E."/>
            <person name="Silverstein K.A.T."/>
            <person name="Henningsen E."/>
            <person name="Hirsch C.D."/>
            <person name="Visser B."/>
            <person name="Pretorius Z.A."/>
            <person name="Steffenson B.J."/>
            <person name="Schwessinger B."/>
            <person name="Dodds P.N."/>
            <person name="Figueroa M."/>
        </authorList>
    </citation>
    <scope>NUCLEOTIDE SEQUENCE [LARGE SCALE GENOMIC DNA]</scope>
    <source>
        <strain evidence="2">21-0</strain>
    </source>
</reference>
<feature type="compositionally biased region" description="Polar residues" evidence="1">
    <location>
        <begin position="108"/>
        <end position="117"/>
    </location>
</feature>
<feature type="region of interest" description="Disordered" evidence="1">
    <location>
        <begin position="1"/>
        <end position="72"/>
    </location>
</feature>
<dbReference type="AlphaFoldDB" id="A0A5B0QD25"/>
<evidence type="ECO:0000313" key="2">
    <source>
        <dbReference type="EMBL" id="KAA1111130.1"/>
    </source>
</evidence>
<comment type="caution">
    <text evidence="2">The sequence shown here is derived from an EMBL/GenBank/DDBJ whole genome shotgun (WGS) entry which is preliminary data.</text>
</comment>
<accession>A0A5B0QD25</accession>
<dbReference type="EMBL" id="VSWC01000027">
    <property type="protein sequence ID" value="KAA1111130.1"/>
    <property type="molecule type" value="Genomic_DNA"/>
</dbReference>
<keyword evidence="3" id="KW-1185">Reference proteome</keyword>
<feature type="compositionally biased region" description="Basic residues" evidence="1">
    <location>
        <begin position="122"/>
        <end position="133"/>
    </location>
</feature>
<name>A0A5B0QD25_PUCGR</name>
<feature type="compositionally biased region" description="Basic and acidic residues" evidence="1">
    <location>
        <begin position="34"/>
        <end position="45"/>
    </location>
</feature>
<evidence type="ECO:0000313" key="3">
    <source>
        <dbReference type="Proteomes" id="UP000324748"/>
    </source>
</evidence>
<organism evidence="2 3">
    <name type="scientific">Puccinia graminis f. sp. tritici</name>
    <dbReference type="NCBI Taxonomy" id="56615"/>
    <lineage>
        <taxon>Eukaryota</taxon>
        <taxon>Fungi</taxon>
        <taxon>Dikarya</taxon>
        <taxon>Basidiomycota</taxon>
        <taxon>Pucciniomycotina</taxon>
        <taxon>Pucciniomycetes</taxon>
        <taxon>Pucciniales</taxon>
        <taxon>Pucciniaceae</taxon>
        <taxon>Puccinia</taxon>
    </lineage>
</organism>
<evidence type="ECO:0000256" key="1">
    <source>
        <dbReference type="SAM" id="MobiDB-lite"/>
    </source>
</evidence>
<protein>
    <submittedName>
        <fullName evidence="2">Uncharacterized protein</fullName>
    </submittedName>
</protein>
<proteinExistence type="predicted"/>
<dbReference type="Proteomes" id="UP000324748">
    <property type="component" value="Unassembled WGS sequence"/>
</dbReference>
<feature type="region of interest" description="Disordered" evidence="1">
    <location>
        <begin position="89"/>
        <end position="133"/>
    </location>
</feature>
<sequence length="133" mass="14792">MSSSTAEKQGGGLDAVRDAPKTVATRMGAATQKLMEKNGFQDRMVHSSILQSNPNRSSSHHPPRLGAGAATPKTTEACCIFMLQRRAESREEPTFLKKNTHWNMKTRPANTWETTPSLRHLPSGRRHQAGVWR</sequence>